<dbReference type="Proteomes" id="UP000813427">
    <property type="component" value="Unassembled WGS sequence"/>
</dbReference>
<feature type="chain" id="PRO_5035482525" evidence="1">
    <location>
        <begin position="21"/>
        <end position="145"/>
    </location>
</feature>
<name>A0A8K0S013_9HYPO</name>
<protein>
    <submittedName>
        <fullName evidence="2">Uncharacterized protein</fullName>
    </submittedName>
</protein>
<dbReference type="OrthoDB" id="5003643at2759"/>
<proteinExistence type="predicted"/>
<gene>
    <name evidence="2" type="ORF">BKA59DRAFT_452461</name>
</gene>
<reference evidence="2" key="1">
    <citation type="journal article" date="2021" name="Nat. Commun.">
        <title>Genetic determinants of endophytism in the Arabidopsis root mycobiome.</title>
        <authorList>
            <person name="Mesny F."/>
            <person name="Miyauchi S."/>
            <person name="Thiergart T."/>
            <person name="Pickel B."/>
            <person name="Atanasova L."/>
            <person name="Karlsson M."/>
            <person name="Huettel B."/>
            <person name="Barry K.W."/>
            <person name="Haridas S."/>
            <person name="Chen C."/>
            <person name="Bauer D."/>
            <person name="Andreopoulos W."/>
            <person name="Pangilinan J."/>
            <person name="LaButti K."/>
            <person name="Riley R."/>
            <person name="Lipzen A."/>
            <person name="Clum A."/>
            <person name="Drula E."/>
            <person name="Henrissat B."/>
            <person name="Kohler A."/>
            <person name="Grigoriev I.V."/>
            <person name="Martin F.M."/>
            <person name="Hacquard S."/>
        </authorList>
    </citation>
    <scope>NUCLEOTIDE SEQUENCE</scope>
    <source>
        <strain evidence="2">MPI-SDFR-AT-0068</strain>
    </source>
</reference>
<evidence type="ECO:0000313" key="2">
    <source>
        <dbReference type="EMBL" id="KAH7251218.1"/>
    </source>
</evidence>
<keyword evidence="1" id="KW-0732">Signal</keyword>
<organism evidence="2 3">
    <name type="scientific">Fusarium tricinctum</name>
    <dbReference type="NCBI Taxonomy" id="61284"/>
    <lineage>
        <taxon>Eukaryota</taxon>
        <taxon>Fungi</taxon>
        <taxon>Dikarya</taxon>
        <taxon>Ascomycota</taxon>
        <taxon>Pezizomycotina</taxon>
        <taxon>Sordariomycetes</taxon>
        <taxon>Hypocreomycetidae</taxon>
        <taxon>Hypocreales</taxon>
        <taxon>Nectriaceae</taxon>
        <taxon>Fusarium</taxon>
        <taxon>Fusarium tricinctum species complex</taxon>
    </lineage>
</organism>
<evidence type="ECO:0000313" key="3">
    <source>
        <dbReference type="Proteomes" id="UP000813427"/>
    </source>
</evidence>
<accession>A0A8K0S013</accession>
<sequence length="145" mass="15959">MKLALPTMVFSLSLLGAVDASRIELDVTTGPGIIPVYSSSYYDDKGKYYALGAFNDGCRKTEYDWIKQICIDSGKERAHVIYSGGSRNCYKVTKHTSKLCGGFSGCWGGVCNRCWNYVYSKTACTWKRADGADDTQTPTGEQEST</sequence>
<feature type="signal peptide" evidence="1">
    <location>
        <begin position="1"/>
        <end position="20"/>
    </location>
</feature>
<comment type="caution">
    <text evidence="2">The sequence shown here is derived from an EMBL/GenBank/DDBJ whole genome shotgun (WGS) entry which is preliminary data.</text>
</comment>
<keyword evidence="3" id="KW-1185">Reference proteome</keyword>
<dbReference type="EMBL" id="JAGPXF010000003">
    <property type="protein sequence ID" value="KAH7251218.1"/>
    <property type="molecule type" value="Genomic_DNA"/>
</dbReference>
<evidence type="ECO:0000256" key="1">
    <source>
        <dbReference type="SAM" id="SignalP"/>
    </source>
</evidence>
<dbReference type="AlphaFoldDB" id="A0A8K0S013"/>